<proteinExistence type="inferred from homology"/>
<evidence type="ECO:0000259" key="3">
    <source>
        <dbReference type="Pfam" id="PF12480"/>
    </source>
</evidence>
<organism evidence="4 5">
    <name type="scientific">Canis lupus familiaris</name>
    <name type="common">Dog</name>
    <name type="synonym">Canis familiaris</name>
    <dbReference type="NCBI Taxonomy" id="9615"/>
    <lineage>
        <taxon>Eukaryota</taxon>
        <taxon>Metazoa</taxon>
        <taxon>Chordata</taxon>
        <taxon>Craniata</taxon>
        <taxon>Vertebrata</taxon>
        <taxon>Euteleostomi</taxon>
        <taxon>Mammalia</taxon>
        <taxon>Eutheria</taxon>
        <taxon>Laurasiatheria</taxon>
        <taxon>Carnivora</taxon>
        <taxon>Caniformia</taxon>
        <taxon>Canidae</taxon>
        <taxon>Canis</taxon>
    </lineage>
</organism>
<dbReference type="AlphaFoldDB" id="A0A8C0RM59"/>
<sequence length="369" mass="41252">MKRNKRKPTTRNNEQDAISVPPSQDPGDLQNMLDGGEYAPFVSPPILESNFIQVNRRGESIYLHNRANWVTVGICSSSKTQKTPNVMLLAHLTPEAQKDKEPLFQSLLISPSPENLVLTRFLPLQFVTLSVHDAENMRIKVKLVSGRAYYLQLCAPACKQDTLFCQWVELISLLNEEKAKASKLSEISSLSEITNSTDITGSMDIMDIAAFTAVETPHEYTCSDPVHAVENVPENEVTEAPDINIVTEVTEVTDLCDVPNSEVIVVFENDDILREKMENILKPGCLRDTKSKNEFKESSKHVTISNVTLTFQGERCFRTTLTEEESETSSSKGLSARTSEIKITDFKNTALKFEESRYVRQGKAGDAKT</sequence>
<dbReference type="Proteomes" id="UP000694429">
    <property type="component" value="Chromosome 8"/>
</dbReference>
<feature type="domain" description="Golgi associated RAB2 interactor protein-like Rab2B-binding" evidence="3">
    <location>
        <begin position="116"/>
        <end position="183"/>
    </location>
</feature>
<comment type="similarity">
    <text evidence="1">Belongs to the GARIN family.</text>
</comment>
<evidence type="ECO:0000256" key="2">
    <source>
        <dbReference type="SAM" id="MobiDB-lite"/>
    </source>
</evidence>
<reference evidence="4" key="2">
    <citation type="submission" date="2025-08" db="UniProtKB">
        <authorList>
            <consortium name="Ensembl"/>
        </authorList>
    </citation>
    <scope>IDENTIFICATION</scope>
</reference>
<protein>
    <recommendedName>
        <fullName evidence="3">Golgi associated RAB2 interactor protein-like Rab2B-binding domain-containing protein</fullName>
    </recommendedName>
</protein>
<dbReference type="PANTHER" id="PTHR22574">
    <property type="match status" value="1"/>
</dbReference>
<dbReference type="Pfam" id="PF12480">
    <property type="entry name" value="GARIL_Rab2_bd"/>
    <property type="match status" value="1"/>
</dbReference>
<evidence type="ECO:0000256" key="1">
    <source>
        <dbReference type="ARBA" id="ARBA00038379"/>
    </source>
</evidence>
<accession>A0A8C0RM59</accession>
<evidence type="ECO:0000313" key="5">
    <source>
        <dbReference type="Proteomes" id="UP000694429"/>
    </source>
</evidence>
<evidence type="ECO:0000313" key="4">
    <source>
        <dbReference type="Ensembl" id="ENSCAFP00030027592.1"/>
    </source>
</evidence>
<reference evidence="4" key="1">
    <citation type="submission" date="2019-03" db="EMBL/GenBank/DDBJ databases">
        <authorList>
            <person name="Warren W.C."/>
            <person name="Johnson G.S."/>
        </authorList>
    </citation>
    <scope>NUCLEOTIDE SEQUENCE [LARGE SCALE GENOMIC DNA]</scope>
    <source>
        <strain evidence="4">Basenji</strain>
    </source>
</reference>
<dbReference type="PANTHER" id="PTHR22574:SF6">
    <property type="entry name" value="GOLGI-ASSOCIATED RAB2 INTERACTOR PROTEIN 2"/>
    <property type="match status" value="1"/>
</dbReference>
<name>A0A8C0RM59_CANLF</name>
<dbReference type="InterPro" id="IPR022168">
    <property type="entry name" value="GARIL-like_Rab2B-bd"/>
</dbReference>
<dbReference type="Ensembl" id="ENSCAFT00030031637.1">
    <property type="protein sequence ID" value="ENSCAFP00030027592.1"/>
    <property type="gene ID" value="ENSCAFG00030017156.1"/>
</dbReference>
<feature type="region of interest" description="Disordered" evidence="2">
    <location>
        <begin position="1"/>
        <end position="35"/>
    </location>
</feature>